<dbReference type="AlphaFoldDB" id="A0A9Q5ZBG1"/>
<sequence>MSGGLFEILDKIKARPGMYIGTASISDLFMFLVGYKTARRELSIELTQSEAEFYEEFHNFVERKYKLHTSNSWAKIIMLYCHDEKAGFEKFFQLLSEFKKRDKSLDGDDFDQMARQESKKENVEIITHG</sequence>
<comment type="caution">
    <text evidence="1">The sequence shown here is derived from an EMBL/GenBank/DDBJ whole genome shotgun (WGS) entry which is preliminary data.</text>
</comment>
<dbReference type="EMBL" id="LAHD01000046">
    <property type="protein sequence ID" value="PHK02877.1"/>
    <property type="molecule type" value="Genomic_DNA"/>
</dbReference>
<organism evidence="1 2">
    <name type="scientific">Nostoc linckia z8</name>
    <dbReference type="NCBI Taxonomy" id="1628746"/>
    <lineage>
        <taxon>Bacteria</taxon>
        <taxon>Bacillati</taxon>
        <taxon>Cyanobacteriota</taxon>
        <taxon>Cyanophyceae</taxon>
        <taxon>Nostocales</taxon>
        <taxon>Nostocaceae</taxon>
        <taxon>Nostoc</taxon>
    </lineage>
</organism>
<dbReference type="Proteomes" id="UP000222310">
    <property type="component" value="Unassembled WGS sequence"/>
</dbReference>
<name>A0A9Q5ZBG1_NOSLI</name>
<dbReference type="RefSeq" id="WP_099069932.1">
    <property type="nucleotide sequence ID" value="NZ_LAHD01000046.1"/>
</dbReference>
<evidence type="ECO:0000313" key="2">
    <source>
        <dbReference type="Proteomes" id="UP000222310"/>
    </source>
</evidence>
<proteinExistence type="predicted"/>
<dbReference type="GeneID" id="57097376"/>
<reference evidence="1 2" key="1">
    <citation type="submission" date="2015-02" db="EMBL/GenBank/DDBJ databases">
        <title>Nostoc linckia genome annotation.</title>
        <authorList>
            <person name="Zhou Z."/>
        </authorList>
    </citation>
    <scope>NUCLEOTIDE SEQUENCE [LARGE SCALE GENOMIC DNA]</scope>
    <source>
        <strain evidence="2">z8</strain>
    </source>
</reference>
<protein>
    <submittedName>
        <fullName evidence="1">Uncharacterized protein</fullName>
    </submittedName>
</protein>
<gene>
    <name evidence="1" type="ORF">VF08_17095</name>
</gene>
<evidence type="ECO:0000313" key="1">
    <source>
        <dbReference type="EMBL" id="PHK02877.1"/>
    </source>
</evidence>
<accession>A0A9Q5ZBG1</accession>